<sequence length="145" mass="15638" precursor="true">MTPKRSVSLVVPMAVLATLAAGAVAGPLSRGPQIPVKTSELSVLVYRGGHVVERRQLAPGSEASVAIDGALSRRGWTTSFLTYAPSVYLQDSKGQFTINVSGELLIINDSTGRWPRQRIRTLDEEEARSIRRALRAELGTPSDLP</sequence>
<feature type="signal peptide" evidence="1">
    <location>
        <begin position="1"/>
        <end position="23"/>
    </location>
</feature>
<feature type="chain" id="PRO_5022849202" evidence="1">
    <location>
        <begin position="24"/>
        <end position="145"/>
    </location>
</feature>
<gene>
    <name evidence="2" type="ORF">OJF2_63510</name>
</gene>
<proteinExistence type="predicted"/>
<organism evidence="2 3">
    <name type="scientific">Aquisphaera giovannonii</name>
    <dbReference type="NCBI Taxonomy" id="406548"/>
    <lineage>
        <taxon>Bacteria</taxon>
        <taxon>Pseudomonadati</taxon>
        <taxon>Planctomycetota</taxon>
        <taxon>Planctomycetia</taxon>
        <taxon>Isosphaerales</taxon>
        <taxon>Isosphaeraceae</taxon>
        <taxon>Aquisphaera</taxon>
    </lineage>
</organism>
<keyword evidence="3" id="KW-1185">Reference proteome</keyword>
<protein>
    <submittedName>
        <fullName evidence="2">Uncharacterized protein</fullName>
    </submittedName>
</protein>
<dbReference type="Proteomes" id="UP000324233">
    <property type="component" value="Chromosome"/>
</dbReference>
<accession>A0A5B9WD03</accession>
<evidence type="ECO:0000256" key="1">
    <source>
        <dbReference type="SAM" id="SignalP"/>
    </source>
</evidence>
<name>A0A5B9WD03_9BACT</name>
<dbReference type="KEGG" id="agv:OJF2_63510"/>
<evidence type="ECO:0000313" key="2">
    <source>
        <dbReference type="EMBL" id="QEH37760.1"/>
    </source>
</evidence>
<reference evidence="2 3" key="1">
    <citation type="submission" date="2019-08" db="EMBL/GenBank/DDBJ databases">
        <title>Deep-cultivation of Planctomycetes and their phenomic and genomic characterization uncovers novel biology.</title>
        <authorList>
            <person name="Wiegand S."/>
            <person name="Jogler M."/>
            <person name="Boedeker C."/>
            <person name="Pinto D."/>
            <person name="Vollmers J."/>
            <person name="Rivas-Marin E."/>
            <person name="Kohn T."/>
            <person name="Peeters S.H."/>
            <person name="Heuer A."/>
            <person name="Rast P."/>
            <person name="Oberbeckmann S."/>
            <person name="Bunk B."/>
            <person name="Jeske O."/>
            <person name="Meyerdierks A."/>
            <person name="Storesund J.E."/>
            <person name="Kallscheuer N."/>
            <person name="Luecker S."/>
            <person name="Lage O.M."/>
            <person name="Pohl T."/>
            <person name="Merkel B.J."/>
            <person name="Hornburger P."/>
            <person name="Mueller R.-W."/>
            <person name="Bruemmer F."/>
            <person name="Labrenz M."/>
            <person name="Spormann A.M."/>
            <person name="Op den Camp H."/>
            <person name="Overmann J."/>
            <person name="Amann R."/>
            <person name="Jetten M.S.M."/>
            <person name="Mascher T."/>
            <person name="Medema M.H."/>
            <person name="Devos D.P."/>
            <person name="Kaster A.-K."/>
            <person name="Ovreas L."/>
            <person name="Rohde M."/>
            <person name="Galperin M.Y."/>
            <person name="Jogler C."/>
        </authorList>
    </citation>
    <scope>NUCLEOTIDE SEQUENCE [LARGE SCALE GENOMIC DNA]</scope>
    <source>
        <strain evidence="2 3">OJF2</strain>
    </source>
</reference>
<keyword evidence="1" id="KW-0732">Signal</keyword>
<evidence type="ECO:0000313" key="3">
    <source>
        <dbReference type="Proteomes" id="UP000324233"/>
    </source>
</evidence>
<dbReference type="AlphaFoldDB" id="A0A5B9WD03"/>
<dbReference type="RefSeq" id="WP_148597281.1">
    <property type="nucleotide sequence ID" value="NZ_CP042997.1"/>
</dbReference>
<dbReference type="EMBL" id="CP042997">
    <property type="protein sequence ID" value="QEH37760.1"/>
    <property type="molecule type" value="Genomic_DNA"/>
</dbReference>